<protein>
    <submittedName>
        <fullName evidence="5">Peptidase, M23/M37 family</fullName>
    </submittedName>
</protein>
<comment type="caution">
    <text evidence="5">The sequence shown here is derived from an EMBL/GenBank/DDBJ whole genome shotgun (WGS) entry which is preliminary data.</text>
</comment>
<dbReference type="Proteomes" id="UP000244338">
    <property type="component" value="Unassembled WGS sequence"/>
</dbReference>
<dbReference type="PANTHER" id="PTHR21666:SF270">
    <property type="entry name" value="MUREIN HYDROLASE ACTIVATOR ENVC"/>
    <property type="match status" value="1"/>
</dbReference>
<feature type="domain" description="M23ase beta-sheet core" evidence="3">
    <location>
        <begin position="295"/>
        <end position="391"/>
    </location>
</feature>
<feature type="coiled-coil region" evidence="2">
    <location>
        <begin position="183"/>
        <end position="256"/>
    </location>
</feature>
<evidence type="ECO:0000256" key="2">
    <source>
        <dbReference type="SAM" id="Coils"/>
    </source>
</evidence>
<dbReference type="CDD" id="cd12797">
    <property type="entry name" value="M23_peptidase"/>
    <property type="match status" value="1"/>
</dbReference>
<dbReference type="Pfam" id="PF24568">
    <property type="entry name" value="CC_PcsB"/>
    <property type="match status" value="1"/>
</dbReference>
<proteinExistence type="predicted"/>
<dbReference type="InterPro" id="IPR057309">
    <property type="entry name" value="PcsB_CC"/>
</dbReference>
<sequence>MKRTQQKWFSIGTIVLFLLFLWGGSYPLAASSNTNEAKLRAELERIKQEQARAKVMTQQLTQKLSQNKSTQKKLNQEIQYLDMKMNETEQSMKRLQSDIDETEKKAQQAAADLDAAEARVEERNRLLRERVKALYVHGKTSYLEVVLTSKDFTDFLSRLDMMGKIVAHDQDLLEKNKQDQALIAAKKQEIDQYLADLKQKYAELERKKQEFASMHKERRVQIASLQSQAVDYEKEIEKYDEQLSQLVKEYNRINQELAKVYWTGGVLAWPLPTQYTTISSPFGPRVHPITKKQSFHSGIDLPAPDGTTIYAAESGKVILAEYYGGYGNTVIIDHGAGMSTLYGHIRPGGIKVKAGQVVERGQKIAEVGTTGLSTGNHLHFSVLKNGDYVNPMNYLGKK</sequence>
<evidence type="ECO:0000259" key="4">
    <source>
        <dbReference type="Pfam" id="PF24568"/>
    </source>
</evidence>
<reference evidence="6" key="1">
    <citation type="journal article" date="2018" name="Sci. Rep.">
        <title>Lignite coal burning seam in the remote Altai Mountains harbors a hydrogen-driven thermophilic microbial community.</title>
        <authorList>
            <person name="Kadnikov V.V."/>
            <person name="Mardanov A.V."/>
            <person name="Ivasenko D.A."/>
            <person name="Antsiferov D.V."/>
            <person name="Beletsky A.V."/>
            <person name="Karnachuk O.V."/>
            <person name="Ravin N.V."/>
        </authorList>
    </citation>
    <scope>NUCLEOTIDE SEQUENCE [LARGE SCALE GENOMIC DNA]</scope>
</reference>
<feature type="coiled-coil region" evidence="2">
    <location>
        <begin position="29"/>
        <end position="126"/>
    </location>
</feature>
<feature type="domain" description="Peptidoglycan hydrolase PcsB coiled-coil" evidence="4">
    <location>
        <begin position="115"/>
        <end position="186"/>
    </location>
</feature>
<dbReference type="Gene3D" id="2.70.70.10">
    <property type="entry name" value="Glucose Permease (Domain IIA)"/>
    <property type="match status" value="1"/>
</dbReference>
<dbReference type="PANTHER" id="PTHR21666">
    <property type="entry name" value="PEPTIDASE-RELATED"/>
    <property type="match status" value="1"/>
</dbReference>
<evidence type="ECO:0000259" key="3">
    <source>
        <dbReference type="Pfam" id="PF01551"/>
    </source>
</evidence>
<keyword evidence="1" id="KW-0732">Signal</keyword>
<dbReference type="InterPro" id="IPR011055">
    <property type="entry name" value="Dup_hybrid_motif"/>
</dbReference>
<dbReference type="GO" id="GO:0004222">
    <property type="term" value="F:metalloendopeptidase activity"/>
    <property type="evidence" value="ECO:0007669"/>
    <property type="project" value="TreeGrafter"/>
</dbReference>
<keyword evidence="2" id="KW-0175">Coiled coil</keyword>
<dbReference type="InterPro" id="IPR016047">
    <property type="entry name" value="M23ase_b-sheet_dom"/>
</dbReference>
<dbReference type="Pfam" id="PF01551">
    <property type="entry name" value="Peptidase_M23"/>
    <property type="match status" value="1"/>
</dbReference>
<dbReference type="SUPFAM" id="SSF51261">
    <property type="entry name" value="Duplicated hybrid motif"/>
    <property type="match status" value="1"/>
</dbReference>
<dbReference type="InterPro" id="IPR050570">
    <property type="entry name" value="Cell_wall_metabolism_enzyme"/>
</dbReference>
<gene>
    <name evidence="5" type="ORF">BSOLF_0859</name>
</gene>
<dbReference type="Gene3D" id="6.10.250.3150">
    <property type="match status" value="1"/>
</dbReference>
<organism evidence="5 6">
    <name type="scientific">Candidatus Carbonibacillus altaicus</name>
    <dbReference type="NCBI Taxonomy" id="2163959"/>
    <lineage>
        <taxon>Bacteria</taxon>
        <taxon>Bacillati</taxon>
        <taxon>Bacillota</taxon>
        <taxon>Bacilli</taxon>
        <taxon>Bacillales</taxon>
        <taxon>Candidatus Carbonibacillus</taxon>
    </lineage>
</organism>
<evidence type="ECO:0000256" key="1">
    <source>
        <dbReference type="ARBA" id="ARBA00022729"/>
    </source>
</evidence>
<name>A0A2R6Y093_9BACL</name>
<evidence type="ECO:0000313" key="5">
    <source>
        <dbReference type="EMBL" id="PTQ56087.1"/>
    </source>
</evidence>
<evidence type="ECO:0000313" key="6">
    <source>
        <dbReference type="Proteomes" id="UP000244338"/>
    </source>
</evidence>
<dbReference type="EMBL" id="PEBX01000047">
    <property type="protein sequence ID" value="PTQ56087.1"/>
    <property type="molecule type" value="Genomic_DNA"/>
</dbReference>
<dbReference type="AlphaFoldDB" id="A0A2R6Y093"/>
<accession>A0A2R6Y093</accession>